<keyword evidence="8" id="KW-1185">Reference proteome</keyword>
<name>A0A6C0U1M3_9GAMM</name>
<dbReference type="Proteomes" id="UP000477680">
    <property type="component" value="Chromosome"/>
</dbReference>
<dbReference type="Pfam" id="PF09678">
    <property type="entry name" value="Caa3_CtaG"/>
    <property type="match status" value="1"/>
</dbReference>
<evidence type="ECO:0000256" key="2">
    <source>
        <dbReference type="ARBA" id="ARBA00022475"/>
    </source>
</evidence>
<evidence type="ECO:0000256" key="3">
    <source>
        <dbReference type="ARBA" id="ARBA00022692"/>
    </source>
</evidence>
<dbReference type="AlphaFoldDB" id="A0A6C0U1M3"/>
<feature type="transmembrane region" description="Helical" evidence="6">
    <location>
        <begin position="150"/>
        <end position="169"/>
    </location>
</feature>
<feature type="transmembrane region" description="Helical" evidence="6">
    <location>
        <begin position="18"/>
        <end position="36"/>
    </location>
</feature>
<accession>A0A6C0U1M3</accession>
<keyword evidence="2" id="KW-1003">Cell membrane</keyword>
<feature type="transmembrane region" description="Helical" evidence="6">
    <location>
        <begin position="181"/>
        <end position="202"/>
    </location>
</feature>
<evidence type="ECO:0000256" key="1">
    <source>
        <dbReference type="ARBA" id="ARBA00004651"/>
    </source>
</evidence>
<keyword evidence="4 6" id="KW-1133">Transmembrane helix</keyword>
<evidence type="ECO:0000256" key="6">
    <source>
        <dbReference type="SAM" id="Phobius"/>
    </source>
</evidence>
<proteinExistence type="predicted"/>
<gene>
    <name evidence="7" type="ORF">G3T16_10595</name>
</gene>
<protein>
    <submittedName>
        <fullName evidence="7">Cytochrome c oxidase assembly protein</fullName>
    </submittedName>
</protein>
<dbReference type="RefSeq" id="WP_163495229.1">
    <property type="nucleotide sequence ID" value="NZ_CP048711.1"/>
</dbReference>
<evidence type="ECO:0000256" key="4">
    <source>
        <dbReference type="ARBA" id="ARBA00022989"/>
    </source>
</evidence>
<evidence type="ECO:0000313" key="8">
    <source>
        <dbReference type="Proteomes" id="UP000477680"/>
    </source>
</evidence>
<keyword evidence="5 6" id="KW-0472">Membrane</keyword>
<dbReference type="EMBL" id="CP048711">
    <property type="protein sequence ID" value="QIB65798.1"/>
    <property type="molecule type" value="Genomic_DNA"/>
</dbReference>
<organism evidence="7 8">
    <name type="scientific">Kineobactrum salinum</name>
    <dbReference type="NCBI Taxonomy" id="2708301"/>
    <lineage>
        <taxon>Bacteria</taxon>
        <taxon>Pseudomonadati</taxon>
        <taxon>Pseudomonadota</taxon>
        <taxon>Gammaproteobacteria</taxon>
        <taxon>Cellvibrionales</taxon>
        <taxon>Halieaceae</taxon>
        <taxon>Kineobactrum</taxon>
    </lineage>
</organism>
<feature type="transmembrane region" description="Helical" evidence="6">
    <location>
        <begin position="48"/>
        <end position="66"/>
    </location>
</feature>
<feature type="transmembrane region" description="Helical" evidence="6">
    <location>
        <begin position="222"/>
        <end position="241"/>
    </location>
</feature>
<sequence>MPALAHSPLAGGGGQEQLAALTSAALLALLWLLYLAGSRRRPARRGAALLFHGAMLLCWFAVLGPLDQWAQTSASAHMTQHMLFMVVIAPLWVLSTPLPQLAAATGRGGAFIWEPLLRFTRHPLLAAWLHGLVIWFWHTPRFYMLALEHPWWHVVEHALFLATAGLFWWSVLRQGHGRTHWALFALLSTLMHTGFLGAVLTFARAPLYGSAQGLPDQQLAGLIMWVPGAIPYLLAAAWVCYRGYRQLRRQLPG</sequence>
<dbReference type="KEGG" id="kim:G3T16_10595"/>
<feature type="transmembrane region" description="Helical" evidence="6">
    <location>
        <begin position="119"/>
        <end position="138"/>
    </location>
</feature>
<feature type="transmembrane region" description="Helical" evidence="6">
    <location>
        <begin position="78"/>
        <end position="98"/>
    </location>
</feature>
<comment type="subcellular location">
    <subcellularLocation>
        <location evidence="1">Cell membrane</location>
        <topology evidence="1">Multi-pass membrane protein</topology>
    </subcellularLocation>
</comment>
<reference evidence="7 8" key="1">
    <citation type="submission" date="2020-02" db="EMBL/GenBank/DDBJ databases">
        <title>Genome sequencing for Kineobactrum sp. M2.</title>
        <authorList>
            <person name="Park S.-J."/>
        </authorList>
    </citation>
    <scope>NUCLEOTIDE SEQUENCE [LARGE SCALE GENOMIC DNA]</scope>
    <source>
        <strain evidence="7 8">M2</strain>
    </source>
</reference>
<evidence type="ECO:0000313" key="7">
    <source>
        <dbReference type="EMBL" id="QIB65798.1"/>
    </source>
</evidence>
<keyword evidence="3 6" id="KW-0812">Transmembrane</keyword>
<dbReference type="InterPro" id="IPR019108">
    <property type="entry name" value="Caa3_assmbl_CtaG-rel"/>
</dbReference>
<evidence type="ECO:0000256" key="5">
    <source>
        <dbReference type="ARBA" id="ARBA00023136"/>
    </source>
</evidence>
<dbReference type="GO" id="GO:0005886">
    <property type="term" value="C:plasma membrane"/>
    <property type="evidence" value="ECO:0007669"/>
    <property type="project" value="UniProtKB-SubCell"/>
</dbReference>